<organism evidence="3 4">
    <name type="scientific">Thalassoglobus polymorphus</name>
    <dbReference type="NCBI Taxonomy" id="2527994"/>
    <lineage>
        <taxon>Bacteria</taxon>
        <taxon>Pseudomonadati</taxon>
        <taxon>Planctomycetota</taxon>
        <taxon>Planctomycetia</taxon>
        <taxon>Planctomycetales</taxon>
        <taxon>Planctomycetaceae</taxon>
        <taxon>Thalassoglobus</taxon>
    </lineage>
</organism>
<reference evidence="3 4" key="1">
    <citation type="submission" date="2019-02" db="EMBL/GenBank/DDBJ databases">
        <title>Deep-cultivation of Planctomycetes and their phenomic and genomic characterization uncovers novel biology.</title>
        <authorList>
            <person name="Wiegand S."/>
            <person name="Jogler M."/>
            <person name="Boedeker C."/>
            <person name="Pinto D."/>
            <person name="Vollmers J."/>
            <person name="Rivas-Marin E."/>
            <person name="Kohn T."/>
            <person name="Peeters S.H."/>
            <person name="Heuer A."/>
            <person name="Rast P."/>
            <person name="Oberbeckmann S."/>
            <person name="Bunk B."/>
            <person name="Jeske O."/>
            <person name="Meyerdierks A."/>
            <person name="Storesund J.E."/>
            <person name="Kallscheuer N."/>
            <person name="Luecker S."/>
            <person name="Lage O.M."/>
            <person name="Pohl T."/>
            <person name="Merkel B.J."/>
            <person name="Hornburger P."/>
            <person name="Mueller R.-W."/>
            <person name="Bruemmer F."/>
            <person name="Labrenz M."/>
            <person name="Spormann A.M."/>
            <person name="Op den Camp H."/>
            <person name="Overmann J."/>
            <person name="Amann R."/>
            <person name="Jetten M.S.M."/>
            <person name="Mascher T."/>
            <person name="Medema M.H."/>
            <person name="Devos D.P."/>
            <person name="Kaster A.-K."/>
            <person name="Ovreas L."/>
            <person name="Rohde M."/>
            <person name="Galperin M.Y."/>
            <person name="Jogler C."/>
        </authorList>
    </citation>
    <scope>NUCLEOTIDE SEQUENCE [LARGE SCALE GENOMIC DNA]</scope>
    <source>
        <strain evidence="3 4">Mal48</strain>
    </source>
</reference>
<dbReference type="OrthoDB" id="9814946at2"/>
<keyword evidence="4" id="KW-1185">Reference proteome</keyword>
<dbReference type="PANTHER" id="PTHR43489:SF7">
    <property type="entry name" value="3-DEHYDRO-D-GULOSIDE 4-EPIMERASE-RELATED"/>
    <property type="match status" value="1"/>
</dbReference>
<gene>
    <name evidence="3" type="ORF">Mal48_42240</name>
</gene>
<dbReference type="SUPFAM" id="SSF51658">
    <property type="entry name" value="Xylose isomerase-like"/>
    <property type="match status" value="1"/>
</dbReference>
<evidence type="ECO:0000313" key="3">
    <source>
        <dbReference type="EMBL" id="QDT34951.1"/>
    </source>
</evidence>
<dbReference type="RefSeq" id="WP_145203723.1">
    <property type="nucleotide sequence ID" value="NZ_CP036267.1"/>
</dbReference>
<proteinExistence type="predicted"/>
<dbReference type="InterPro" id="IPR036237">
    <property type="entry name" value="Xyl_isomerase-like_sf"/>
</dbReference>
<evidence type="ECO:0000259" key="2">
    <source>
        <dbReference type="Pfam" id="PF01261"/>
    </source>
</evidence>
<evidence type="ECO:0000313" key="4">
    <source>
        <dbReference type="Proteomes" id="UP000315724"/>
    </source>
</evidence>
<protein>
    <submittedName>
        <fullName evidence="3">D-tagatose 3-epimerase</fullName>
        <ecNumber evidence="3">5.3.1.-</ecNumber>
    </submittedName>
</protein>
<dbReference type="EC" id="5.3.1.-" evidence="3"/>
<dbReference type="InterPro" id="IPR013022">
    <property type="entry name" value="Xyl_isomerase-like_TIM-brl"/>
</dbReference>
<evidence type="ECO:0000256" key="1">
    <source>
        <dbReference type="ARBA" id="ARBA00023235"/>
    </source>
</evidence>
<dbReference type="EMBL" id="CP036267">
    <property type="protein sequence ID" value="QDT34951.1"/>
    <property type="molecule type" value="Genomic_DNA"/>
</dbReference>
<dbReference type="Gene3D" id="3.20.20.150">
    <property type="entry name" value="Divalent-metal-dependent TIM barrel enzymes"/>
    <property type="match status" value="1"/>
</dbReference>
<dbReference type="AlphaFoldDB" id="A0A517QTI2"/>
<accession>A0A517QTI2</accession>
<keyword evidence="1 3" id="KW-0413">Isomerase</keyword>
<dbReference type="Proteomes" id="UP000315724">
    <property type="component" value="Chromosome"/>
</dbReference>
<dbReference type="GO" id="GO:0016853">
    <property type="term" value="F:isomerase activity"/>
    <property type="evidence" value="ECO:0007669"/>
    <property type="project" value="UniProtKB-KW"/>
</dbReference>
<sequence>MISSAVTISLVEQARGGPFVLWDDLAAGVRLAKELGYDAVEIFAPGPDAVDRGQFKSLLEETGLKCAAVGTGAGMVISQLSLTDTEAAKRQAAIDFVKSMIDFGGEFSAPAIIGSMQGRWTTDLPKDKALELLGEALSELGEYAKQYNVPLIYEPLNRYETNLCNTMADGVQLIESQSISNVVLLADLFHMNIEETCIAQGLKDGGRHIGHVHFVDSNRRPAGNGHMKYEPIVSALKEINYQAYASAEAFPWPDPTAAAKQTIEMFQKLFR</sequence>
<dbReference type="Pfam" id="PF01261">
    <property type="entry name" value="AP_endonuc_2"/>
    <property type="match status" value="1"/>
</dbReference>
<feature type="domain" description="Xylose isomerase-like TIM barrel" evidence="2">
    <location>
        <begin position="29"/>
        <end position="268"/>
    </location>
</feature>
<dbReference type="InterPro" id="IPR050417">
    <property type="entry name" value="Sugar_Epim/Isomerase"/>
</dbReference>
<dbReference type="KEGG" id="tpol:Mal48_42240"/>
<dbReference type="PANTHER" id="PTHR43489">
    <property type="entry name" value="ISOMERASE"/>
    <property type="match status" value="1"/>
</dbReference>
<name>A0A517QTI2_9PLAN</name>